<protein>
    <submittedName>
        <fullName evidence="4">6-phosphogluconolactonase</fullName>
    </submittedName>
</protein>
<evidence type="ECO:0000256" key="1">
    <source>
        <dbReference type="ARBA" id="ARBA00005564"/>
    </source>
</evidence>
<evidence type="ECO:0000313" key="4">
    <source>
        <dbReference type="EMBL" id="RXH55524.1"/>
    </source>
</evidence>
<dbReference type="GO" id="GO:0017057">
    <property type="term" value="F:6-phosphogluconolactonase activity"/>
    <property type="evidence" value="ECO:0007669"/>
    <property type="project" value="TreeGrafter"/>
</dbReference>
<dbReference type="PANTHER" id="PTHR30344">
    <property type="entry name" value="6-PHOSPHOGLUCONOLACTONASE-RELATED"/>
    <property type="match status" value="1"/>
</dbReference>
<dbReference type="RefSeq" id="WP_128913166.1">
    <property type="nucleotide sequence ID" value="NZ_RDSM01000002.1"/>
</dbReference>
<keyword evidence="5" id="KW-1185">Reference proteome</keyword>
<feature type="signal peptide" evidence="3">
    <location>
        <begin position="1"/>
        <end position="25"/>
    </location>
</feature>
<dbReference type="OrthoDB" id="9790815at2"/>
<dbReference type="SUPFAM" id="SSF51004">
    <property type="entry name" value="C-terminal (heme d1) domain of cytochrome cd1-nitrite reductase"/>
    <property type="match status" value="1"/>
</dbReference>
<comment type="caution">
    <text evidence="4">The sequence shown here is derived from an EMBL/GenBank/DDBJ whole genome shotgun (WGS) entry which is preliminary data.</text>
</comment>
<evidence type="ECO:0000256" key="2">
    <source>
        <dbReference type="ARBA" id="ARBA00022526"/>
    </source>
</evidence>
<dbReference type="InterPro" id="IPR019405">
    <property type="entry name" value="Lactonase_7-beta_prop"/>
</dbReference>
<reference evidence="4 5" key="1">
    <citation type="submission" date="2018-11" db="EMBL/GenBank/DDBJ databases">
        <authorList>
            <person name="Mardanov A.V."/>
            <person name="Ravin N.V."/>
            <person name="Dedysh S.N."/>
        </authorList>
    </citation>
    <scope>NUCLEOTIDE SEQUENCE [LARGE SCALE GENOMIC DNA]</scope>
    <source>
        <strain evidence="4 5">AF10</strain>
    </source>
</reference>
<dbReference type="InterPro" id="IPR015943">
    <property type="entry name" value="WD40/YVTN_repeat-like_dom_sf"/>
</dbReference>
<dbReference type="EMBL" id="RDSM01000002">
    <property type="protein sequence ID" value="RXH55524.1"/>
    <property type="molecule type" value="Genomic_DNA"/>
</dbReference>
<keyword evidence="3" id="KW-0732">Signal</keyword>
<dbReference type="InterPro" id="IPR050282">
    <property type="entry name" value="Cycloisomerase_2"/>
</dbReference>
<name>A0A4V1L5E9_9BACT</name>
<comment type="similarity">
    <text evidence="1">Belongs to the cycloisomerase 2 family.</text>
</comment>
<dbReference type="InterPro" id="IPR011048">
    <property type="entry name" value="Haem_d1_sf"/>
</dbReference>
<keyword evidence="2" id="KW-0119">Carbohydrate metabolism</keyword>
<dbReference type="Pfam" id="PF10282">
    <property type="entry name" value="Lactonase"/>
    <property type="match status" value="1"/>
</dbReference>
<feature type="chain" id="PRO_5020755553" evidence="3">
    <location>
        <begin position="26"/>
        <end position="385"/>
    </location>
</feature>
<dbReference type="PANTHER" id="PTHR30344:SF1">
    <property type="entry name" value="6-PHOSPHOGLUCONOLACTONASE"/>
    <property type="match status" value="1"/>
</dbReference>
<organism evidence="4 5">
    <name type="scientific">Granulicella sibirica</name>
    <dbReference type="NCBI Taxonomy" id="2479048"/>
    <lineage>
        <taxon>Bacteria</taxon>
        <taxon>Pseudomonadati</taxon>
        <taxon>Acidobacteriota</taxon>
        <taxon>Terriglobia</taxon>
        <taxon>Terriglobales</taxon>
        <taxon>Acidobacteriaceae</taxon>
        <taxon>Granulicella</taxon>
    </lineage>
</organism>
<reference evidence="5" key="2">
    <citation type="submission" date="2019-02" db="EMBL/GenBank/DDBJ databases">
        <title>Granulicella sibirica sp. nov., a psychrotolerant acidobacterium isolated from an organic soil layer in forested tundra, West Siberia.</title>
        <authorList>
            <person name="Oshkin I.Y."/>
            <person name="Kulichevskaya I.S."/>
            <person name="Rijpstra W.I.C."/>
            <person name="Sinninghe Damste J.S."/>
            <person name="Rakitin A.L."/>
            <person name="Ravin N.V."/>
            <person name="Dedysh S.N."/>
        </authorList>
    </citation>
    <scope>NUCLEOTIDE SEQUENCE [LARGE SCALE GENOMIC DNA]</scope>
    <source>
        <strain evidence="5">AF10</strain>
    </source>
</reference>
<evidence type="ECO:0000256" key="3">
    <source>
        <dbReference type="SAM" id="SignalP"/>
    </source>
</evidence>
<dbReference type="Gene3D" id="2.130.10.10">
    <property type="entry name" value="YVTN repeat-like/Quinoprotein amine dehydrogenase"/>
    <property type="match status" value="1"/>
</dbReference>
<keyword evidence="2" id="KW-0313">Glucose metabolism</keyword>
<evidence type="ECO:0000313" key="5">
    <source>
        <dbReference type="Proteomes" id="UP000289437"/>
    </source>
</evidence>
<dbReference type="GO" id="GO:0006006">
    <property type="term" value="P:glucose metabolic process"/>
    <property type="evidence" value="ECO:0007669"/>
    <property type="project" value="UniProtKB-KW"/>
</dbReference>
<dbReference type="AlphaFoldDB" id="A0A4V1L5E9"/>
<gene>
    <name evidence="4" type="ORF">GRAN_2381</name>
</gene>
<accession>A0A4V1L5E9</accession>
<proteinExistence type="inferred from homology"/>
<sequence>MLTRRTVLRSLPAVAALPHAIYGHAAASKSSMRLLIGTGTGQKSTSKGIYAADWNPATGEVGEITLVAEADSPTWLALSPKAPHVYTVAESHASMVFAYDIKHDAKGAITLTRINDQSSRGGGPTHISVNHDGKSAFVANYGGGSLTSYKILPDGSLSEPVSHFQTTPVDDAPEHAKPHIHESTPTPDGRHLLVNDLGSDRIWIYTIDPDTAVLTPATQPFWQGRNKSGPRHMTFHPNNRWVYSVNELDSTIDHLLWDAKAGTLTTIGNFVSTLNPDFPRNTAFASEVLTSPDGRFVYAGNRRDETIAMFTVDPKSGDITLAQVIAHGGVTARHVTLDPSGKFLLVACQDSGAVVVMGRDTATGKLSNPLHTYPLGSPQCLVFTT</sequence>
<dbReference type="Proteomes" id="UP000289437">
    <property type="component" value="Unassembled WGS sequence"/>
</dbReference>